<protein>
    <submittedName>
        <fullName evidence="2">Unannotated protein</fullName>
    </submittedName>
</protein>
<sequence length="76" mass="8820">MRAIIISSTFLTIVGVVFVVVETLVRHHRDRYDVIVECGDGHRYTTYWVPAASFKAVRLGTTRYQRCPVGRHWVRT</sequence>
<keyword evidence="1" id="KW-0472">Membrane</keyword>
<organism evidence="2">
    <name type="scientific">freshwater metagenome</name>
    <dbReference type="NCBI Taxonomy" id="449393"/>
    <lineage>
        <taxon>unclassified sequences</taxon>
        <taxon>metagenomes</taxon>
        <taxon>ecological metagenomes</taxon>
    </lineage>
</organism>
<name>A0A6J7DQP0_9ZZZZ</name>
<evidence type="ECO:0000313" key="2">
    <source>
        <dbReference type="EMBL" id="CAB4872917.1"/>
    </source>
</evidence>
<proteinExistence type="predicted"/>
<keyword evidence="1" id="KW-0812">Transmembrane</keyword>
<keyword evidence="1" id="KW-1133">Transmembrane helix</keyword>
<dbReference type="AlphaFoldDB" id="A0A6J7DQP0"/>
<evidence type="ECO:0000256" key="1">
    <source>
        <dbReference type="SAM" id="Phobius"/>
    </source>
</evidence>
<reference evidence="2" key="1">
    <citation type="submission" date="2020-05" db="EMBL/GenBank/DDBJ databases">
        <authorList>
            <person name="Chiriac C."/>
            <person name="Salcher M."/>
            <person name="Ghai R."/>
            <person name="Kavagutti S V."/>
        </authorList>
    </citation>
    <scope>NUCLEOTIDE SEQUENCE</scope>
</reference>
<dbReference type="EMBL" id="CAFBLN010000036">
    <property type="protein sequence ID" value="CAB4872917.1"/>
    <property type="molecule type" value="Genomic_DNA"/>
</dbReference>
<feature type="transmembrane region" description="Helical" evidence="1">
    <location>
        <begin position="6"/>
        <end position="25"/>
    </location>
</feature>
<gene>
    <name evidence="2" type="ORF">UFOPK3381_00914</name>
</gene>
<accession>A0A6J7DQP0</accession>